<dbReference type="OrthoDB" id="2382881at2759"/>
<proteinExistence type="predicted"/>
<keyword evidence="1" id="KW-1185">Reference proteome</keyword>
<protein>
    <submittedName>
        <fullName evidence="2">Uncharacterized protein LOC101491542</fullName>
    </submittedName>
</protein>
<dbReference type="PaxDb" id="3827-XP_004495159.1"/>
<sequence>MEFSEEWKSLFPISSATQSPLLLTHSDSNSLGPLFFNPNPISLSLLYSSNSLFPPLHLPPHLLTNRFLSTSDPSILPSTASTVASLFHSPHQYNNNNNNTTNVSHFLHNRIQLIQYPDSPNTLVFFPTGSNDEKIGFFMLGIKDSVLLTRFDTKGDIFIASSGSMDRIVNFSANPVTHSEMEGGV</sequence>
<evidence type="ECO:0000313" key="2">
    <source>
        <dbReference type="RefSeq" id="XP_004495159.1"/>
    </source>
</evidence>
<gene>
    <name evidence="2" type="primary">LOC101491542</name>
</gene>
<dbReference type="InterPro" id="IPR038801">
    <property type="entry name" value="TAF1C"/>
</dbReference>
<dbReference type="GO" id="GO:0001164">
    <property type="term" value="F:RNA polymerase I core promoter sequence-specific DNA binding"/>
    <property type="evidence" value="ECO:0007669"/>
    <property type="project" value="TreeGrafter"/>
</dbReference>
<dbReference type="eggNOG" id="ENOG502QW2G">
    <property type="taxonomic scope" value="Eukaryota"/>
</dbReference>
<reference evidence="1" key="1">
    <citation type="journal article" date="2013" name="Nat. Biotechnol.">
        <title>Draft genome sequence of chickpea (Cicer arietinum) provides a resource for trait improvement.</title>
        <authorList>
            <person name="Varshney R.K."/>
            <person name="Song C."/>
            <person name="Saxena R.K."/>
            <person name="Azam S."/>
            <person name="Yu S."/>
            <person name="Sharpe A.G."/>
            <person name="Cannon S."/>
            <person name="Baek J."/>
            <person name="Rosen B.D."/>
            <person name="Tar'an B."/>
            <person name="Millan T."/>
            <person name="Zhang X."/>
            <person name="Ramsay L.D."/>
            <person name="Iwata A."/>
            <person name="Wang Y."/>
            <person name="Nelson W."/>
            <person name="Farmer A.D."/>
            <person name="Gaur P.M."/>
            <person name="Soderlund C."/>
            <person name="Penmetsa R.V."/>
            <person name="Xu C."/>
            <person name="Bharti A.K."/>
            <person name="He W."/>
            <person name="Winter P."/>
            <person name="Zhao S."/>
            <person name="Hane J.K."/>
            <person name="Carrasquilla-Garcia N."/>
            <person name="Condie J.A."/>
            <person name="Upadhyaya H.D."/>
            <person name="Luo M.C."/>
            <person name="Thudi M."/>
            <person name="Gowda C.L."/>
            <person name="Singh N.P."/>
            <person name="Lichtenzveig J."/>
            <person name="Gali K.K."/>
            <person name="Rubio J."/>
            <person name="Nadarajan N."/>
            <person name="Dolezel J."/>
            <person name="Bansal K.C."/>
            <person name="Xu X."/>
            <person name="Edwards D."/>
            <person name="Zhang G."/>
            <person name="Kahl G."/>
            <person name="Gil J."/>
            <person name="Singh K.B."/>
            <person name="Datta S.K."/>
            <person name="Jackson S.A."/>
            <person name="Wang J."/>
            <person name="Cook D.R."/>
        </authorList>
    </citation>
    <scope>NUCLEOTIDE SEQUENCE [LARGE SCALE GENOMIC DNA]</scope>
    <source>
        <strain evidence="1">cv. CDC Frontier</strain>
    </source>
</reference>
<name>A0A1S2XVL6_CICAR</name>
<accession>A0A1S2XVL6</accession>
<dbReference type="Proteomes" id="UP000087171">
    <property type="component" value="Chromosome Ca4"/>
</dbReference>
<dbReference type="RefSeq" id="XP_004495159.1">
    <property type="nucleotide sequence ID" value="XM_004495102.3"/>
</dbReference>
<dbReference type="GO" id="GO:0001650">
    <property type="term" value="C:fibrillar center"/>
    <property type="evidence" value="ECO:0007669"/>
    <property type="project" value="TreeGrafter"/>
</dbReference>
<dbReference type="AlphaFoldDB" id="A0A1S2XVL6"/>
<organism evidence="1 2">
    <name type="scientific">Cicer arietinum</name>
    <name type="common">Chickpea</name>
    <name type="synonym">Garbanzo</name>
    <dbReference type="NCBI Taxonomy" id="3827"/>
    <lineage>
        <taxon>Eukaryota</taxon>
        <taxon>Viridiplantae</taxon>
        <taxon>Streptophyta</taxon>
        <taxon>Embryophyta</taxon>
        <taxon>Tracheophyta</taxon>
        <taxon>Spermatophyta</taxon>
        <taxon>Magnoliopsida</taxon>
        <taxon>eudicotyledons</taxon>
        <taxon>Gunneridae</taxon>
        <taxon>Pentapetalae</taxon>
        <taxon>rosids</taxon>
        <taxon>fabids</taxon>
        <taxon>Fabales</taxon>
        <taxon>Fabaceae</taxon>
        <taxon>Papilionoideae</taxon>
        <taxon>50 kb inversion clade</taxon>
        <taxon>NPAAA clade</taxon>
        <taxon>Hologalegina</taxon>
        <taxon>IRL clade</taxon>
        <taxon>Cicereae</taxon>
        <taxon>Cicer</taxon>
    </lineage>
</organism>
<dbReference type="PANTHER" id="PTHR15319:SF1">
    <property type="entry name" value="TATA BOX-BINDING PROTEIN-ASSOCIATED FACTOR RNA POLYMERASE I SUBUNIT C"/>
    <property type="match status" value="1"/>
</dbReference>
<dbReference type="PANTHER" id="PTHR15319">
    <property type="entry name" value="TATA BOX-BINDING PROTEIN ASSOCIATED FACTOR RNA POLYMERASE I SUBUNIT C"/>
    <property type="match status" value="1"/>
</dbReference>
<reference evidence="2" key="2">
    <citation type="submission" date="2025-08" db="UniProtKB">
        <authorList>
            <consortium name="RefSeq"/>
        </authorList>
    </citation>
    <scope>IDENTIFICATION</scope>
    <source>
        <tissue evidence="2">Etiolated seedlings</tissue>
    </source>
</reference>
<evidence type="ECO:0000313" key="1">
    <source>
        <dbReference type="Proteomes" id="UP000087171"/>
    </source>
</evidence>